<keyword evidence="4" id="KW-1185">Reference proteome</keyword>
<comment type="subcellular location">
    <subcellularLocation>
        <location evidence="1">Nucleus</location>
    </subcellularLocation>
</comment>
<dbReference type="PANTHER" id="PTHR37534">
    <property type="entry name" value="TRANSCRIPTIONAL ACTIVATOR PROTEIN UGA3"/>
    <property type="match status" value="1"/>
</dbReference>
<protein>
    <submittedName>
        <fullName evidence="3">Uncharacterized protein</fullName>
    </submittedName>
</protein>
<comment type="caution">
    <text evidence="3">The sequence shown here is derived from an EMBL/GenBank/DDBJ whole genome shotgun (WGS) entry which is preliminary data.</text>
</comment>
<organism evidence="3 4">
    <name type="scientific">Neofusicoccum ribis</name>
    <dbReference type="NCBI Taxonomy" id="45134"/>
    <lineage>
        <taxon>Eukaryota</taxon>
        <taxon>Fungi</taxon>
        <taxon>Dikarya</taxon>
        <taxon>Ascomycota</taxon>
        <taxon>Pezizomycotina</taxon>
        <taxon>Dothideomycetes</taxon>
        <taxon>Dothideomycetes incertae sedis</taxon>
        <taxon>Botryosphaeriales</taxon>
        <taxon>Botryosphaeriaceae</taxon>
        <taxon>Neofusicoccum</taxon>
    </lineage>
</organism>
<reference evidence="3 4" key="1">
    <citation type="submission" date="2024-02" db="EMBL/GenBank/DDBJ databases">
        <title>De novo assembly and annotation of 12 fungi associated with fruit tree decline syndrome in Ontario, Canada.</title>
        <authorList>
            <person name="Sulman M."/>
            <person name="Ellouze W."/>
            <person name="Ilyukhin E."/>
        </authorList>
    </citation>
    <scope>NUCLEOTIDE SEQUENCE [LARGE SCALE GENOMIC DNA]</scope>
    <source>
        <strain evidence="3 4">M1-105</strain>
    </source>
</reference>
<evidence type="ECO:0000256" key="1">
    <source>
        <dbReference type="ARBA" id="ARBA00004123"/>
    </source>
</evidence>
<accession>A0ABR3TFD2</accession>
<dbReference type="Proteomes" id="UP001521116">
    <property type="component" value="Unassembled WGS sequence"/>
</dbReference>
<dbReference type="Pfam" id="PF11951">
    <property type="entry name" value="Fungal_trans_2"/>
    <property type="match status" value="2"/>
</dbReference>
<dbReference type="EMBL" id="JAJVDC020000001">
    <property type="protein sequence ID" value="KAL1638241.1"/>
    <property type="molecule type" value="Genomic_DNA"/>
</dbReference>
<sequence>MVIIDKPFNGYRDVLLPMSEHCPMILNAALAAAEHHVAVVHQHHSSRESAARHYTAAIRGLMEHSTLEPPEHGMTATHIATILLLLTSDLIAAGSDFQILFSILKRLVDMSGSSEELRSGDTGSFLAQQVQKLCFYGEPFLREATDTELVTTGFSGAIESFHAQLQRNPEHSSVIIRLIGLIEQARDIYVHRALNDLPSDTMKSMVDRFLGTAGDIPVSSPGGHSLVWAYFIVAAESSDPHHRRFFVRKLRELWTGTGFANTLTAIVELRRIWTIGSGQRWTYVLPSMAQTFVM</sequence>
<dbReference type="InterPro" id="IPR021858">
    <property type="entry name" value="Fun_TF"/>
</dbReference>
<evidence type="ECO:0000256" key="2">
    <source>
        <dbReference type="ARBA" id="ARBA00023242"/>
    </source>
</evidence>
<proteinExistence type="predicted"/>
<dbReference type="PANTHER" id="PTHR37534:SF46">
    <property type="entry name" value="ZN(II)2CYS6 TRANSCRIPTION FACTOR (EUROFUNG)"/>
    <property type="match status" value="1"/>
</dbReference>
<keyword evidence="2" id="KW-0539">Nucleus</keyword>
<gene>
    <name evidence="3" type="ORF">SLS56_000049</name>
</gene>
<name>A0ABR3TFD2_9PEZI</name>
<evidence type="ECO:0000313" key="3">
    <source>
        <dbReference type="EMBL" id="KAL1638241.1"/>
    </source>
</evidence>
<evidence type="ECO:0000313" key="4">
    <source>
        <dbReference type="Proteomes" id="UP001521116"/>
    </source>
</evidence>